<dbReference type="Pfam" id="PF13966">
    <property type="entry name" value="zf-RVT"/>
    <property type="match status" value="1"/>
</dbReference>
<accession>A0AAV5HVI6</accession>
<feature type="region of interest" description="Disordered" evidence="2">
    <location>
        <begin position="389"/>
        <end position="455"/>
    </location>
</feature>
<dbReference type="SUPFAM" id="SSF54928">
    <property type="entry name" value="RNA-binding domain, RBD"/>
    <property type="match status" value="1"/>
</dbReference>
<keyword evidence="1" id="KW-0694">RNA-binding</keyword>
<dbReference type="InterPro" id="IPR043502">
    <property type="entry name" value="DNA/RNA_pol_sf"/>
</dbReference>
<dbReference type="InterPro" id="IPR000477">
    <property type="entry name" value="RT_dom"/>
</dbReference>
<protein>
    <recommendedName>
        <fullName evidence="3">RRM domain-containing protein</fullName>
    </recommendedName>
</protein>
<dbReference type="InterPro" id="IPR035979">
    <property type="entry name" value="RBD_domain_sf"/>
</dbReference>
<dbReference type="SMART" id="SM00360">
    <property type="entry name" value="RRM"/>
    <property type="match status" value="1"/>
</dbReference>
<dbReference type="SUPFAM" id="SSF56672">
    <property type="entry name" value="DNA/RNA polymerases"/>
    <property type="match status" value="1"/>
</dbReference>
<evidence type="ECO:0000256" key="2">
    <source>
        <dbReference type="SAM" id="MobiDB-lite"/>
    </source>
</evidence>
<evidence type="ECO:0000313" key="4">
    <source>
        <dbReference type="EMBL" id="GKU89466.1"/>
    </source>
</evidence>
<feature type="domain" description="RRM" evidence="3">
    <location>
        <begin position="87"/>
        <end position="164"/>
    </location>
</feature>
<dbReference type="EMBL" id="BPVZ01000003">
    <property type="protein sequence ID" value="GKU89466.1"/>
    <property type="molecule type" value="Genomic_DNA"/>
</dbReference>
<dbReference type="PROSITE" id="PS50102">
    <property type="entry name" value="RRM"/>
    <property type="match status" value="1"/>
</dbReference>
<dbReference type="InterPro" id="IPR000504">
    <property type="entry name" value="RRM_dom"/>
</dbReference>
<feature type="compositionally biased region" description="Polar residues" evidence="2">
    <location>
        <begin position="435"/>
        <end position="445"/>
    </location>
</feature>
<gene>
    <name evidence="4" type="ORF">SLEP1_g3599</name>
</gene>
<sequence>MCKMPYLKVSDNEILILPWKYNGWQLQRWHLEDRIECGGNEQERSRGKSWQWRKSSAGKRRLANDLVLDKKSQAGGTYNKGLYNQATPFFFTNFPEEWSHAEMWSTFLQFGRVYAIYSPRSRNRNGNRFGFVHFLDVKDKKELERKLDQIWIGDHKLWVNIPRYDAMKKKETERKTPQGKDLKIPQNPLLNIQGRGFANVVKGSRGANSRKVWQEKGPGENWQGMEYKAKSEDSAWLEGTYVGTVHSVEMLVLLDCEDKEELKDLMQMASEWLGQWFEEVHPWSLDKIAQERFVWIRCQGAPLNVWGSDFFEKMGRSWGKFICLDNSTSQKKRFDIARMLISTPIMDSISVRRQIKNNGSIYNIRFTEEEFTNSFFLLKQDFIPSFQSDTEENESWSTESSKDVHDFQDVDDGRQTMDEPRDAEGEEDDVERCTGESNGKVQPQDPQDGDRTIDAVPDSIENFENFEFSNDGENRAWVTGSAQKRGYVASDAGSRNKEGSQLGLGEHNNSKPYGVAIEKGEGPNCGPNSEDSVLMAQAQESMEGASPIVKGRKFINGNKMDCSGQRIDVRRGTFGRSSGSEERSAGDGVQRRTAGAQKRRKMRFRTCRSVYLQEASMQKKQRRKKGSLKRKMQQKLVKEIWDLAKQLGAMAKCDEEVIRRIDEMEKRDSQAKSYAKKKEAKGGDFNAVRSTGEWAGCKGMSREMKEFDSFINESGLVDLPLDPGCKELIRKTWNSTAMEGWYGFRLKEKLKSTKKALKEWSRNSVTEVDKKIMEAERVIAQLDERGENVQLSPTEIEKRRSNFLELWNNLKLKENMWQQKSRLMWLKEGDANTKFFHMCVKGRWRKNEINNIQINGEQHKGVGEIKEKMASYFEQLFTEDKWQRPKLDGISFKQIDRADNESLTATFSKEEIKNAGWDCELLKSPGPNGFNFKFVKCMWEDIKFEIAGFIKEFQEQGRLVRGSNASFITLIPKLLANRLRKVLDKVIGEQQMAFIKGRQLVDGVVIANEVIHEAKRKKKRSFLFKVDFEKAYDKVSWDFLDYMLMRMGFCSTWRVWILECLQSSMVSVLVNGSPSRQFPISKGLRQGDPLSPFLFLIVAEGLNGLMSSAIEKELYKGVTIGKDAIMVTHLQFADDTIFFREATDDNIMDWVRNGAGASSSWWRDVRGINKVGGENSGWLTEGFRLKIGEGKDMSFWWDEWCEENCLANKFPRLYLLSVGKEKECYQMGSICNGTWKWNLTWRRKLLKREEEAATELNTLIEGVKISPGRPDEWEWTHRKDSHYSTTSANSLLTKVPRCPIQEKVFRRVWNPNLPNKISAFNWQLLLNRLPTKSNLLKRGFGSIMGDGKCNLCQEEEEDATHLFLKCKTARWLWKKCARWWGISIEIQEDCWKTFEHPGAWPRNIKIRKGWDYTWSAIVRSIRLMRNKKIFQNREMNLGKLLELVQIRSFLWIKAKKAWCYFSLSDWLSNPVACLTVNCGGTC</sequence>
<feature type="region of interest" description="Disordered" evidence="2">
    <location>
        <begin position="487"/>
        <end position="511"/>
    </location>
</feature>
<feature type="compositionally biased region" description="Basic and acidic residues" evidence="2">
    <location>
        <begin position="400"/>
        <end position="423"/>
    </location>
</feature>
<dbReference type="InterPro" id="IPR012677">
    <property type="entry name" value="Nucleotide-bd_a/b_plait_sf"/>
</dbReference>
<dbReference type="InterPro" id="IPR026960">
    <property type="entry name" value="RVT-Znf"/>
</dbReference>
<dbReference type="PANTHER" id="PTHR31635">
    <property type="entry name" value="REVERSE TRANSCRIPTASE DOMAIN-CONTAINING PROTEIN-RELATED"/>
    <property type="match status" value="1"/>
</dbReference>
<dbReference type="GO" id="GO:0003723">
    <property type="term" value="F:RNA binding"/>
    <property type="evidence" value="ECO:0007669"/>
    <property type="project" value="UniProtKB-UniRule"/>
</dbReference>
<reference evidence="4 5" key="1">
    <citation type="journal article" date="2021" name="Commun. Biol.">
        <title>The genome of Shorea leprosula (Dipterocarpaceae) highlights the ecological relevance of drought in aseasonal tropical rainforests.</title>
        <authorList>
            <person name="Ng K.K.S."/>
            <person name="Kobayashi M.J."/>
            <person name="Fawcett J.A."/>
            <person name="Hatakeyama M."/>
            <person name="Paape T."/>
            <person name="Ng C.H."/>
            <person name="Ang C.C."/>
            <person name="Tnah L.H."/>
            <person name="Lee C.T."/>
            <person name="Nishiyama T."/>
            <person name="Sese J."/>
            <person name="O'Brien M.J."/>
            <person name="Copetti D."/>
            <person name="Mohd Noor M.I."/>
            <person name="Ong R.C."/>
            <person name="Putra M."/>
            <person name="Sireger I.Z."/>
            <person name="Indrioko S."/>
            <person name="Kosugi Y."/>
            <person name="Izuno A."/>
            <person name="Isagi Y."/>
            <person name="Lee S.L."/>
            <person name="Shimizu K.K."/>
        </authorList>
    </citation>
    <scope>NUCLEOTIDE SEQUENCE [LARGE SCALE GENOMIC DNA]</scope>
    <source>
        <strain evidence="4">214</strain>
    </source>
</reference>
<evidence type="ECO:0000313" key="5">
    <source>
        <dbReference type="Proteomes" id="UP001054252"/>
    </source>
</evidence>
<dbReference type="Pfam" id="PF00078">
    <property type="entry name" value="RVT_1"/>
    <property type="match status" value="1"/>
</dbReference>
<dbReference type="Gene3D" id="3.30.70.330">
    <property type="match status" value="1"/>
</dbReference>
<dbReference type="Pfam" id="PF00076">
    <property type="entry name" value="RRM_1"/>
    <property type="match status" value="1"/>
</dbReference>
<evidence type="ECO:0000259" key="3">
    <source>
        <dbReference type="PROSITE" id="PS50102"/>
    </source>
</evidence>
<dbReference type="Proteomes" id="UP001054252">
    <property type="component" value="Unassembled WGS sequence"/>
</dbReference>
<comment type="caution">
    <text evidence="4">The sequence shown here is derived from an EMBL/GenBank/DDBJ whole genome shotgun (WGS) entry which is preliminary data.</text>
</comment>
<keyword evidence="5" id="KW-1185">Reference proteome</keyword>
<dbReference type="CDD" id="cd00590">
    <property type="entry name" value="RRM_SF"/>
    <property type="match status" value="1"/>
</dbReference>
<organism evidence="4 5">
    <name type="scientific">Rubroshorea leprosula</name>
    <dbReference type="NCBI Taxonomy" id="152421"/>
    <lineage>
        <taxon>Eukaryota</taxon>
        <taxon>Viridiplantae</taxon>
        <taxon>Streptophyta</taxon>
        <taxon>Embryophyta</taxon>
        <taxon>Tracheophyta</taxon>
        <taxon>Spermatophyta</taxon>
        <taxon>Magnoliopsida</taxon>
        <taxon>eudicotyledons</taxon>
        <taxon>Gunneridae</taxon>
        <taxon>Pentapetalae</taxon>
        <taxon>rosids</taxon>
        <taxon>malvids</taxon>
        <taxon>Malvales</taxon>
        <taxon>Dipterocarpaceae</taxon>
        <taxon>Rubroshorea</taxon>
    </lineage>
</organism>
<evidence type="ECO:0000256" key="1">
    <source>
        <dbReference type="PROSITE-ProRule" id="PRU00176"/>
    </source>
</evidence>
<dbReference type="CDD" id="cd01650">
    <property type="entry name" value="RT_nLTR_like"/>
    <property type="match status" value="1"/>
</dbReference>
<feature type="region of interest" description="Disordered" evidence="2">
    <location>
        <begin position="570"/>
        <end position="601"/>
    </location>
</feature>
<name>A0AAV5HVI6_9ROSI</name>
<proteinExistence type="predicted"/>
<dbReference type="PANTHER" id="PTHR31635:SF196">
    <property type="entry name" value="REVERSE TRANSCRIPTASE DOMAIN-CONTAINING PROTEIN-RELATED"/>
    <property type="match status" value="1"/>
</dbReference>